<dbReference type="AlphaFoldDB" id="A0A0G1KYK5"/>
<evidence type="ECO:0000313" key="2">
    <source>
        <dbReference type="EMBL" id="KKT52994.1"/>
    </source>
</evidence>
<protein>
    <recommendedName>
        <fullName evidence="4">Baseplate protein J-like domain-containing protein</fullName>
    </recommendedName>
</protein>
<dbReference type="Proteomes" id="UP000034752">
    <property type="component" value="Unassembled WGS sequence"/>
</dbReference>
<accession>A0A0G1KYK5</accession>
<feature type="transmembrane region" description="Helical" evidence="1">
    <location>
        <begin position="167"/>
        <end position="188"/>
    </location>
</feature>
<proteinExistence type="predicted"/>
<keyword evidence="1" id="KW-0812">Transmembrane</keyword>
<reference evidence="2 3" key="1">
    <citation type="journal article" date="2015" name="Nature">
        <title>rRNA introns, odd ribosomes, and small enigmatic genomes across a large radiation of phyla.</title>
        <authorList>
            <person name="Brown C.T."/>
            <person name="Hug L.A."/>
            <person name="Thomas B.C."/>
            <person name="Sharon I."/>
            <person name="Castelle C.J."/>
            <person name="Singh A."/>
            <person name="Wilkins M.J."/>
            <person name="Williams K.H."/>
            <person name="Banfield J.F."/>
        </authorList>
    </citation>
    <scope>NUCLEOTIDE SEQUENCE [LARGE SCALE GENOMIC DNA]</scope>
</reference>
<dbReference type="EMBL" id="LCIJ01000004">
    <property type="protein sequence ID" value="KKT52994.1"/>
    <property type="molecule type" value="Genomic_DNA"/>
</dbReference>
<comment type="caution">
    <text evidence="2">The sequence shown here is derived from an EMBL/GenBank/DDBJ whole genome shotgun (WGS) entry which is preliminary data.</text>
</comment>
<keyword evidence="1" id="KW-1133">Transmembrane helix</keyword>
<evidence type="ECO:0000256" key="1">
    <source>
        <dbReference type="SAM" id="Phobius"/>
    </source>
</evidence>
<evidence type="ECO:0000313" key="3">
    <source>
        <dbReference type="Proteomes" id="UP000034752"/>
    </source>
</evidence>
<gene>
    <name evidence="2" type="ORF">VE96_C0004G0006</name>
</gene>
<sequence>MKLKAIYLDANNDLYSTLGKLERLDAEEIVLVIPKSSVLFHSVVNFKIIKSETQRHNKMLAIVTVDAKGQQLAQRVGIPVYKDLELKEEDTAPVTSLSSSASIPAAATPASEVKIKYKRKAPLSRPSAVAPMVIDDTTDSVASPRPKPNLTYLMPTMKLRPDWPRNVGVVGWVAGSLVVLGVVIYLVVPRATVNLEISAEAFVHKFKLVVADENDKDAAGQNVFKGRFAVVEKKLTQSFDATGVKNNGNQAGGTITIYNYTQAARPLGLRAQTRFLSPLEQVFKSQEEILISSAVVGSGGKLVPGRAKVRVGAEAGGTQGNLPANTKLTIPGLGSIGVDLVYAINEDPFVGGTDAEVKMITDEDIKTAQESISKNVFFDAEAELQKQVGKQEELIPALIQNDIINVVPSAAAGTARENFDLDIHVRSWTLLPEKNQLDNIIQTTITNIVPANRSLTPQTLRGAKITLDNSDFSTHIIDFTVTIEGLVAPKISASELSESLANRSLDSVENLFNSIPDILSHKVILWPFWVKKMPLLEGNIKINFAYIGNENTGN</sequence>
<organism evidence="2 3">
    <name type="scientific">candidate division Kazan bacterium GW2011_GWA1_44_22</name>
    <dbReference type="NCBI Taxonomy" id="1620410"/>
    <lineage>
        <taxon>Bacteria</taxon>
        <taxon>Bacteria division Kazan-3B-28</taxon>
    </lineage>
</organism>
<name>A0A0G1KYK5_UNCK3</name>
<evidence type="ECO:0008006" key="4">
    <source>
        <dbReference type="Google" id="ProtNLM"/>
    </source>
</evidence>
<keyword evidence="1" id="KW-0472">Membrane</keyword>